<dbReference type="PRINTS" id="PR00019">
    <property type="entry name" value="LEURICHRPT"/>
</dbReference>
<dbReference type="Pfam" id="PF00071">
    <property type="entry name" value="Ras"/>
    <property type="match status" value="1"/>
</dbReference>
<keyword evidence="4" id="KW-1185">Reference proteome</keyword>
<dbReference type="PANTHER" id="PTHR48051:SF1">
    <property type="entry name" value="RAS SUPPRESSOR PROTEIN 1"/>
    <property type="match status" value="1"/>
</dbReference>
<dbReference type="SUPFAM" id="SSF52058">
    <property type="entry name" value="L domain-like"/>
    <property type="match status" value="1"/>
</dbReference>
<gene>
    <name evidence="3" type="primary">YPT53</name>
    <name evidence="3" type="ORF">OS493_038478</name>
</gene>
<dbReference type="InterPro" id="IPR050216">
    <property type="entry name" value="LRR_domain-containing"/>
</dbReference>
<keyword evidence="1" id="KW-0433">Leucine-rich repeat</keyword>
<dbReference type="SMART" id="SM00175">
    <property type="entry name" value="RAB"/>
    <property type="match status" value="1"/>
</dbReference>
<keyword evidence="2" id="KW-0677">Repeat</keyword>
<dbReference type="SMART" id="SM00369">
    <property type="entry name" value="LRR_TYP"/>
    <property type="match status" value="3"/>
</dbReference>
<dbReference type="SMART" id="SM00365">
    <property type="entry name" value="LRR_SD22"/>
    <property type="match status" value="4"/>
</dbReference>
<dbReference type="Proteomes" id="UP001163046">
    <property type="component" value="Unassembled WGS sequence"/>
</dbReference>
<dbReference type="GO" id="GO:0005737">
    <property type="term" value="C:cytoplasm"/>
    <property type="evidence" value="ECO:0007669"/>
    <property type="project" value="TreeGrafter"/>
</dbReference>
<name>A0A9X0CC53_9CNID</name>
<dbReference type="EMBL" id="MU827876">
    <property type="protein sequence ID" value="KAJ7315645.1"/>
    <property type="molecule type" value="Genomic_DNA"/>
</dbReference>
<comment type="caution">
    <text evidence="3">The sequence shown here is derived from an EMBL/GenBank/DDBJ whole genome shotgun (WGS) entry which is preliminary data.</text>
</comment>
<dbReference type="InterPro" id="IPR032675">
    <property type="entry name" value="LRR_dom_sf"/>
</dbReference>
<dbReference type="Pfam" id="PF13855">
    <property type="entry name" value="LRR_8"/>
    <property type="match status" value="1"/>
</dbReference>
<dbReference type="GO" id="GO:0009966">
    <property type="term" value="P:regulation of signal transduction"/>
    <property type="evidence" value="ECO:0007669"/>
    <property type="project" value="UniProtKB-ARBA"/>
</dbReference>
<proteinExistence type="predicted"/>
<evidence type="ECO:0000313" key="4">
    <source>
        <dbReference type="Proteomes" id="UP001163046"/>
    </source>
</evidence>
<reference evidence="3" key="1">
    <citation type="submission" date="2023-01" db="EMBL/GenBank/DDBJ databases">
        <title>Genome assembly of the deep-sea coral Lophelia pertusa.</title>
        <authorList>
            <person name="Herrera S."/>
            <person name="Cordes E."/>
        </authorList>
    </citation>
    <scope>NUCLEOTIDE SEQUENCE</scope>
    <source>
        <strain evidence="3">USNM1676648</strain>
        <tissue evidence="3">Polyp</tissue>
    </source>
</reference>
<evidence type="ECO:0000256" key="2">
    <source>
        <dbReference type="ARBA" id="ARBA00022737"/>
    </source>
</evidence>
<dbReference type="Pfam" id="PF00560">
    <property type="entry name" value="LRR_1"/>
    <property type="match status" value="1"/>
</dbReference>
<dbReference type="SMART" id="SM00364">
    <property type="entry name" value="LRR_BAC"/>
    <property type="match status" value="5"/>
</dbReference>
<evidence type="ECO:0000313" key="3">
    <source>
        <dbReference type="EMBL" id="KAJ7315645.1"/>
    </source>
</evidence>
<organism evidence="3 4">
    <name type="scientific">Desmophyllum pertusum</name>
    <dbReference type="NCBI Taxonomy" id="174260"/>
    <lineage>
        <taxon>Eukaryota</taxon>
        <taxon>Metazoa</taxon>
        <taxon>Cnidaria</taxon>
        <taxon>Anthozoa</taxon>
        <taxon>Hexacorallia</taxon>
        <taxon>Scleractinia</taxon>
        <taxon>Caryophylliina</taxon>
        <taxon>Caryophylliidae</taxon>
        <taxon>Desmophyllum</taxon>
    </lineage>
</organism>
<protein>
    <submittedName>
        <fullName evidence="3">GTP-binding protein of the rab</fullName>
    </submittedName>
</protein>
<dbReference type="GO" id="GO:0005525">
    <property type="term" value="F:GTP binding"/>
    <property type="evidence" value="ECO:0007669"/>
    <property type="project" value="InterPro"/>
</dbReference>
<dbReference type="InterPro" id="IPR027417">
    <property type="entry name" value="P-loop_NTPase"/>
</dbReference>
<sequence>MAGIAPIIAGHKSKSGIVARQGELSSFKVVLLGDNSVGKSWLMHRFVEGPINKVIGSTIGAALSAKKVPLDHDMELKLADAQSYADDNNLDLFMEVSARTDENVENLFLTVGYNLWMANISAAELSKKIHKDSKALVLAKRKLLRVPDTVTELTEVKILDLSHNNLTAIPKPLTNLTTLILSHNRLAQLPEIVVELINLIRLHVDSNQLYLLPTSIKQLKKLQVLDLSNNKLKILCIEDISSLKHLEELYVGGNPLTLGVIGSLMELLAKYPGRIIVDVAGEH</sequence>
<dbReference type="OrthoDB" id="5989816at2759"/>
<evidence type="ECO:0000256" key="1">
    <source>
        <dbReference type="ARBA" id="ARBA00022614"/>
    </source>
</evidence>
<dbReference type="InterPro" id="IPR003591">
    <property type="entry name" value="Leu-rich_rpt_typical-subtyp"/>
</dbReference>
<accession>A0A9X0CC53</accession>
<dbReference type="Gene3D" id="3.40.50.300">
    <property type="entry name" value="P-loop containing nucleotide triphosphate hydrolases"/>
    <property type="match status" value="1"/>
</dbReference>
<dbReference type="InterPro" id="IPR001806">
    <property type="entry name" value="Small_GTPase"/>
</dbReference>
<dbReference type="AlphaFoldDB" id="A0A9X0CC53"/>
<dbReference type="Gene3D" id="3.80.10.10">
    <property type="entry name" value="Ribonuclease Inhibitor"/>
    <property type="match status" value="1"/>
</dbReference>
<dbReference type="GO" id="GO:0003924">
    <property type="term" value="F:GTPase activity"/>
    <property type="evidence" value="ECO:0007669"/>
    <property type="project" value="InterPro"/>
</dbReference>
<dbReference type="InterPro" id="IPR001611">
    <property type="entry name" value="Leu-rich_rpt"/>
</dbReference>
<dbReference type="PROSITE" id="PS51450">
    <property type="entry name" value="LRR"/>
    <property type="match status" value="2"/>
</dbReference>
<dbReference type="SUPFAM" id="SSF52540">
    <property type="entry name" value="P-loop containing nucleoside triphosphate hydrolases"/>
    <property type="match status" value="1"/>
</dbReference>
<dbReference type="PANTHER" id="PTHR48051">
    <property type="match status" value="1"/>
</dbReference>